<dbReference type="Proteomes" id="UP000241238">
    <property type="component" value="Chromosome"/>
</dbReference>
<evidence type="ECO:0000256" key="2">
    <source>
        <dbReference type="ARBA" id="ARBA00022679"/>
    </source>
</evidence>
<dbReference type="PANTHER" id="PTHR12526">
    <property type="entry name" value="GLYCOSYLTRANSFERASE"/>
    <property type="match status" value="1"/>
</dbReference>
<protein>
    <recommendedName>
        <fullName evidence="3">Glycosyl transferase family 1 domain-containing protein</fullName>
    </recommendedName>
</protein>
<evidence type="ECO:0000256" key="1">
    <source>
        <dbReference type="ARBA" id="ARBA00022676"/>
    </source>
</evidence>
<evidence type="ECO:0000313" key="5">
    <source>
        <dbReference type="Proteomes" id="UP000241238"/>
    </source>
</evidence>
<dbReference type="PANTHER" id="PTHR12526:SF629">
    <property type="entry name" value="TEICHURONIC ACID BIOSYNTHESIS GLYCOSYLTRANSFERASE TUAH-RELATED"/>
    <property type="match status" value="1"/>
</dbReference>
<organism evidence="4 5">
    <name type="scientific">Fusobacterium varium ATCC 27725</name>
    <dbReference type="NCBI Taxonomy" id="469618"/>
    <lineage>
        <taxon>Bacteria</taxon>
        <taxon>Fusobacteriati</taxon>
        <taxon>Fusobacteriota</taxon>
        <taxon>Fusobacteriia</taxon>
        <taxon>Fusobacteriales</taxon>
        <taxon>Fusobacteriaceae</taxon>
        <taxon>Fusobacterium</taxon>
    </lineage>
</organism>
<dbReference type="SUPFAM" id="SSF53756">
    <property type="entry name" value="UDP-Glycosyltransferase/glycogen phosphorylase"/>
    <property type="match status" value="1"/>
</dbReference>
<name>A0ABM6U5J8_FUSVA</name>
<keyword evidence="5" id="KW-1185">Reference proteome</keyword>
<evidence type="ECO:0000313" key="4">
    <source>
        <dbReference type="EMBL" id="AVQ31584.1"/>
    </source>
</evidence>
<dbReference type="Gene3D" id="3.40.50.2000">
    <property type="entry name" value="Glycogen Phosphorylase B"/>
    <property type="match status" value="2"/>
</dbReference>
<dbReference type="EMBL" id="CP028103">
    <property type="protein sequence ID" value="AVQ31584.1"/>
    <property type="molecule type" value="Genomic_DNA"/>
</dbReference>
<gene>
    <name evidence="4" type="ORF">C4N18_10275</name>
</gene>
<reference evidence="5" key="1">
    <citation type="journal article" date="2018" name="MSphere">
        <title>Fusobacterium Genomics Using MinION and Illumina Sequencing Enables Genome Completion and Correction.</title>
        <authorList>
            <person name="Todd S.M."/>
            <person name="Settlage R.E."/>
            <person name="Lahmers K.K."/>
            <person name="Slade D.J."/>
        </authorList>
    </citation>
    <scope>NUCLEOTIDE SEQUENCE [LARGE SCALE GENOMIC DNA]</scope>
    <source>
        <strain evidence="5">ATCC 27725</strain>
    </source>
</reference>
<evidence type="ECO:0000259" key="3">
    <source>
        <dbReference type="Pfam" id="PF00534"/>
    </source>
</evidence>
<sequence>MNDKILFFITDNYPFGYGETFIENEIDYLSQNFKGIFIISKNINDSQTRKVPKNCKVYRILKDYKELFKILLDKYYLCDLINNFNFKKLKKMIGFQFYSKLIENKVLEIIKKYNLKKENIILYSYWFYNGAYAGGNLKKRNIIKKAISRAHGYDLYLERGYQPFKKEILERIDMIYPCSKKGERYLKKLYKKENIKYSYLGTINNFLNKKIEKIDNADIKIVSCSNLISLKRVELIINSLKKLEERNDRDKNIEWIHFGDGIEKNKLKDYAKNNLKKINFNFKGRLENKEILKFYFKNNIKFFIHLSSTEGLPVSMMEVQSFGIPIIATNVGGVNEIVNEKTGILLSANPTILEIIDGIEKILNMSKNEYDEYRINSYINWHENFNAKKNYKDFVMELFDENKKI</sequence>
<keyword evidence="1" id="KW-0328">Glycosyltransferase</keyword>
<proteinExistence type="predicted"/>
<accession>A0ABM6U5J8</accession>
<dbReference type="InterPro" id="IPR001296">
    <property type="entry name" value="Glyco_trans_1"/>
</dbReference>
<feature type="domain" description="Glycosyl transferase family 1" evidence="3">
    <location>
        <begin position="208"/>
        <end position="370"/>
    </location>
</feature>
<dbReference type="GeneID" id="77468378"/>
<dbReference type="Pfam" id="PF00534">
    <property type="entry name" value="Glycos_transf_1"/>
    <property type="match status" value="1"/>
</dbReference>
<keyword evidence="2" id="KW-0808">Transferase</keyword>
<dbReference type="RefSeq" id="WP_005947844.1">
    <property type="nucleotide sequence ID" value="NZ_CP028103.1"/>
</dbReference>